<dbReference type="InterPro" id="IPR002145">
    <property type="entry name" value="CopG"/>
</dbReference>
<dbReference type="RefSeq" id="WP_209381798.1">
    <property type="nucleotide sequence ID" value="NZ_JAGIZB010000040.1"/>
</dbReference>
<feature type="domain" description="Ribbon-helix-helix protein CopG" evidence="1">
    <location>
        <begin position="9"/>
        <end position="46"/>
    </location>
</feature>
<sequence>MGSKSRKTVRTSVLLPEDARAQIEALAAANDVSVAWVMRHAILKFLQEHPGQRELPLRMPTALRSQAS</sequence>
<keyword evidence="3" id="KW-1185">Reference proteome</keyword>
<evidence type="ECO:0000313" key="2">
    <source>
        <dbReference type="EMBL" id="MBP0447530.1"/>
    </source>
</evidence>
<accession>A0ABS4AKI7</accession>
<evidence type="ECO:0000313" key="3">
    <source>
        <dbReference type="Proteomes" id="UP000681594"/>
    </source>
</evidence>
<dbReference type="InterPro" id="IPR010985">
    <property type="entry name" value="Ribbon_hlx_hlx"/>
</dbReference>
<dbReference type="Pfam" id="PF01402">
    <property type="entry name" value="RHH_1"/>
    <property type="match status" value="1"/>
</dbReference>
<dbReference type="Proteomes" id="UP000681594">
    <property type="component" value="Unassembled WGS sequence"/>
</dbReference>
<reference evidence="2 3" key="1">
    <citation type="submission" date="2021-03" db="EMBL/GenBank/DDBJ databases">
        <authorList>
            <person name="So Y."/>
        </authorList>
    </citation>
    <scope>NUCLEOTIDE SEQUENCE [LARGE SCALE GENOMIC DNA]</scope>
    <source>
        <strain evidence="2 3">SSH11</strain>
    </source>
</reference>
<organism evidence="2 3">
    <name type="scientific">Pararoseomonas baculiformis</name>
    <dbReference type="NCBI Taxonomy" id="2820812"/>
    <lineage>
        <taxon>Bacteria</taxon>
        <taxon>Pseudomonadati</taxon>
        <taxon>Pseudomonadota</taxon>
        <taxon>Alphaproteobacteria</taxon>
        <taxon>Acetobacterales</taxon>
        <taxon>Acetobacteraceae</taxon>
        <taxon>Pararoseomonas</taxon>
    </lineage>
</organism>
<dbReference type="EMBL" id="JAGIZB010000040">
    <property type="protein sequence ID" value="MBP0447530.1"/>
    <property type="molecule type" value="Genomic_DNA"/>
</dbReference>
<protein>
    <submittedName>
        <fullName evidence="2">CopG family transcriptional regulator</fullName>
    </submittedName>
</protein>
<dbReference type="SUPFAM" id="SSF47598">
    <property type="entry name" value="Ribbon-helix-helix"/>
    <property type="match status" value="1"/>
</dbReference>
<name>A0ABS4AKI7_9PROT</name>
<proteinExistence type="predicted"/>
<evidence type="ECO:0000259" key="1">
    <source>
        <dbReference type="Pfam" id="PF01402"/>
    </source>
</evidence>
<comment type="caution">
    <text evidence="2">The sequence shown here is derived from an EMBL/GenBank/DDBJ whole genome shotgun (WGS) entry which is preliminary data.</text>
</comment>
<gene>
    <name evidence="2" type="ORF">J8J14_22475</name>
</gene>